<reference evidence="2 3" key="1">
    <citation type="journal article" date="2016" name="Nat. Commun.">
        <title>Thousands of microbial genomes shed light on interconnected biogeochemical processes in an aquifer system.</title>
        <authorList>
            <person name="Anantharaman K."/>
            <person name="Brown C.T."/>
            <person name="Hug L.A."/>
            <person name="Sharon I."/>
            <person name="Castelle C.J."/>
            <person name="Probst A.J."/>
            <person name="Thomas B.C."/>
            <person name="Singh A."/>
            <person name="Wilkins M.J."/>
            <person name="Karaoz U."/>
            <person name="Brodie E.L."/>
            <person name="Williams K.H."/>
            <person name="Hubbard S.S."/>
            <person name="Banfield J.F."/>
        </authorList>
    </citation>
    <scope>NUCLEOTIDE SEQUENCE [LARGE SCALE GENOMIC DNA]</scope>
</reference>
<dbReference type="STRING" id="1797298.A2988_04830"/>
<keyword evidence="1" id="KW-0812">Transmembrane</keyword>
<evidence type="ECO:0000313" key="3">
    <source>
        <dbReference type="Proteomes" id="UP000176650"/>
    </source>
</evidence>
<dbReference type="EMBL" id="MEYS01000001">
    <property type="protein sequence ID" value="OGD34787.1"/>
    <property type="molecule type" value="Genomic_DNA"/>
</dbReference>
<name>A0A1F5BW00_9BACT</name>
<evidence type="ECO:0000313" key="2">
    <source>
        <dbReference type="EMBL" id="OGD34787.1"/>
    </source>
</evidence>
<accession>A0A1F5BW00</accession>
<dbReference type="Proteomes" id="UP000176650">
    <property type="component" value="Unassembled WGS sequence"/>
</dbReference>
<keyword evidence="1" id="KW-1133">Transmembrane helix</keyword>
<protein>
    <submittedName>
        <fullName evidence="2">Uncharacterized protein</fullName>
    </submittedName>
</protein>
<gene>
    <name evidence="2" type="ORF">A2988_04830</name>
</gene>
<feature type="transmembrane region" description="Helical" evidence="1">
    <location>
        <begin position="6"/>
        <end position="26"/>
    </location>
</feature>
<organism evidence="2 3">
    <name type="scientific">Candidatus Azambacteria bacterium RIFCSPLOWO2_01_FULL_46_25</name>
    <dbReference type="NCBI Taxonomy" id="1797298"/>
    <lineage>
        <taxon>Bacteria</taxon>
        <taxon>Candidatus Azamiibacteriota</taxon>
    </lineage>
</organism>
<sequence length="311" mass="34970">MKIDKIIYGPIVPVLIATVLFVMVGLQYGGPVSQRHNNTDSATTRTFEPDVYNATVIQVGGIGSDIYTNRAYYIGDGTGKDHQEGWPTYLDKDVYAPVSFNTPFSLMDLSCKEGYKATLLPDEISDSDAWREMDNWFRIEIKEKVKNQLSIRCEKPLPQNRVKEIIAEECKRIVDYQSEHAKSGVLNNKTAVEIIKEECLLVLDSSIIADFNGDNKNEIAMITSGAGCGSCHAQEIRIIKDDKVIFYKNGSDFTIKLTNNPIGFILEYPEKSLPPSPGDEYVIEGYKAIKGEGGLESFYRTSLERKKYEFE</sequence>
<evidence type="ECO:0000256" key="1">
    <source>
        <dbReference type="SAM" id="Phobius"/>
    </source>
</evidence>
<dbReference type="AlphaFoldDB" id="A0A1F5BW00"/>
<keyword evidence="1" id="KW-0472">Membrane</keyword>
<comment type="caution">
    <text evidence="2">The sequence shown here is derived from an EMBL/GenBank/DDBJ whole genome shotgun (WGS) entry which is preliminary data.</text>
</comment>
<proteinExistence type="predicted"/>